<feature type="domain" description="LytR/CpsA/Psr regulator C-terminal" evidence="2">
    <location>
        <begin position="75"/>
        <end position="161"/>
    </location>
</feature>
<reference evidence="3" key="2">
    <citation type="submission" date="2021-04" db="EMBL/GenBank/DDBJ databases">
        <authorList>
            <person name="Gilroy R."/>
        </authorList>
    </citation>
    <scope>NUCLEOTIDE SEQUENCE</scope>
    <source>
        <strain evidence="3">ChiGjej1B1-98</strain>
    </source>
</reference>
<protein>
    <submittedName>
        <fullName evidence="3">LytR C-terminal domain-containing protein</fullName>
    </submittedName>
</protein>
<dbReference type="Proteomes" id="UP000824005">
    <property type="component" value="Unassembled WGS sequence"/>
</dbReference>
<evidence type="ECO:0000313" key="3">
    <source>
        <dbReference type="EMBL" id="HIY66033.1"/>
    </source>
</evidence>
<evidence type="ECO:0000313" key="4">
    <source>
        <dbReference type="Proteomes" id="UP000824005"/>
    </source>
</evidence>
<evidence type="ECO:0000256" key="1">
    <source>
        <dbReference type="SAM" id="Phobius"/>
    </source>
</evidence>
<dbReference type="EMBL" id="DXDC01000207">
    <property type="protein sequence ID" value="HIY66033.1"/>
    <property type="molecule type" value="Genomic_DNA"/>
</dbReference>
<keyword evidence="1" id="KW-0472">Membrane</keyword>
<reference evidence="3" key="1">
    <citation type="journal article" date="2021" name="PeerJ">
        <title>Extensive microbial diversity within the chicken gut microbiome revealed by metagenomics and culture.</title>
        <authorList>
            <person name="Gilroy R."/>
            <person name="Ravi A."/>
            <person name="Getino M."/>
            <person name="Pursley I."/>
            <person name="Horton D.L."/>
            <person name="Alikhan N.F."/>
            <person name="Baker D."/>
            <person name="Gharbi K."/>
            <person name="Hall N."/>
            <person name="Watson M."/>
            <person name="Adriaenssens E.M."/>
            <person name="Foster-Nyarko E."/>
            <person name="Jarju S."/>
            <person name="Secka A."/>
            <person name="Antonio M."/>
            <person name="Oren A."/>
            <person name="Chaudhuri R.R."/>
            <person name="La Ragione R."/>
            <person name="Hildebrand F."/>
            <person name="Pallen M.J."/>
        </authorList>
    </citation>
    <scope>NUCLEOTIDE SEQUENCE</scope>
    <source>
        <strain evidence="3">ChiGjej1B1-98</strain>
    </source>
</reference>
<keyword evidence="1" id="KW-1133">Transmembrane helix</keyword>
<dbReference type="AlphaFoldDB" id="A0A9D2C9S5"/>
<organism evidence="3 4">
    <name type="scientific">Candidatus Agrococcus pullicola</name>
    <dbReference type="NCBI Taxonomy" id="2838429"/>
    <lineage>
        <taxon>Bacteria</taxon>
        <taxon>Bacillati</taxon>
        <taxon>Actinomycetota</taxon>
        <taxon>Actinomycetes</taxon>
        <taxon>Micrococcales</taxon>
        <taxon>Microbacteriaceae</taxon>
        <taxon>Agrococcus</taxon>
    </lineage>
</organism>
<name>A0A9D2C9S5_9MICO</name>
<proteinExistence type="predicted"/>
<gene>
    <name evidence="3" type="ORF">H9830_07135</name>
</gene>
<feature type="transmembrane region" description="Helical" evidence="1">
    <location>
        <begin position="28"/>
        <end position="50"/>
    </location>
</feature>
<dbReference type="Gene3D" id="3.30.70.2390">
    <property type="match status" value="1"/>
</dbReference>
<sequence length="168" mass="17527">MTKSYKTGNRVGAHRISYAERFTWRSKLLVWVGAVVVLTVVGIFAIQSLGGDFSATDPQQDIVEPITDPAEAPEDTTVAVLNATGEEGGADAVVEAVTSNGWTPGIIAAAEEPVEHSTVFYTGDEYEPVALGVADQLGITSVAAAEGDLSGSPITVSVGQDLEEFDAE</sequence>
<keyword evidence="1" id="KW-0812">Transmembrane</keyword>
<evidence type="ECO:0000259" key="2">
    <source>
        <dbReference type="Pfam" id="PF13399"/>
    </source>
</evidence>
<dbReference type="InterPro" id="IPR027381">
    <property type="entry name" value="LytR/CpsA/Psr_C"/>
</dbReference>
<accession>A0A9D2C9S5</accession>
<dbReference type="Pfam" id="PF13399">
    <property type="entry name" value="LytR_C"/>
    <property type="match status" value="1"/>
</dbReference>
<comment type="caution">
    <text evidence="3">The sequence shown here is derived from an EMBL/GenBank/DDBJ whole genome shotgun (WGS) entry which is preliminary data.</text>
</comment>